<reference evidence="1 2" key="1">
    <citation type="submission" date="2024-01" db="EMBL/GenBank/DDBJ databases">
        <title>Uliginosibacterium soil sp. nov.</title>
        <authorList>
            <person name="Lv Y."/>
        </authorList>
    </citation>
    <scope>NUCLEOTIDE SEQUENCE [LARGE SCALE GENOMIC DNA]</scope>
    <source>
        <strain evidence="1 2">H3</strain>
    </source>
</reference>
<dbReference type="EMBL" id="JAYXHS010000001">
    <property type="protein sequence ID" value="MEC5385166.1"/>
    <property type="molecule type" value="Genomic_DNA"/>
</dbReference>
<name>A0ABU6K135_9RHOO</name>
<evidence type="ECO:0000313" key="1">
    <source>
        <dbReference type="EMBL" id="MEC5385166.1"/>
    </source>
</evidence>
<dbReference type="SUPFAM" id="SSF51905">
    <property type="entry name" value="FAD/NAD(P)-binding domain"/>
    <property type="match status" value="1"/>
</dbReference>
<proteinExistence type="predicted"/>
<keyword evidence="2" id="KW-1185">Reference proteome</keyword>
<dbReference type="Proteomes" id="UP001331561">
    <property type="component" value="Unassembled WGS sequence"/>
</dbReference>
<dbReference type="Pfam" id="PF13450">
    <property type="entry name" value="NAD_binding_8"/>
    <property type="match status" value="1"/>
</dbReference>
<protein>
    <submittedName>
        <fullName evidence="1">NAD(P)-binding protein</fullName>
    </submittedName>
</protein>
<sequence>MGTTLVMDRRQFLAASAANLLSGCDRLPWQAPPVRILMPGMAEGHLLRDAAKLPPPSGDIDCDVAILGSGVAGIAAAWRLAREGRRNILMISGPEPDGNAAGASMAGQACPTGAHYLPLPSMESRHVREMLADVGVITADAFSQLPEFDERILVHPEAERLLRAGKWYEDLLPEQASSDMERAEHQRFLRHIEHLKTATGSDGKRAFAMPIALSSQDETWRALDRLSFRDWLAREGYRSAPLHWYANYACRDDYGTDYQHTSAYAGLHYFASRAGEARNAEPGTVLTWPDGLQGLVRALRGRIAFGTRLDDEHAPRQMAGFAARVQLRNKGIEVLVVQPASGDSPLRSMRVRARHAICAMPLHVATHIVEDMRGFGFDPAMHQPQNAPWMVSNFLMRRFPEERGAAQLAWDNVAYEGKGLGYVVATHQLIRVAKPEQTVFTAYNALSDDSPQDARRWLQTASPEALLERAAGDLHLAYERLWPYVERVDITLRGHAMASPRPGYLSNKGLLALREVDGPLQFAHSDLSGYSVFEEAAWWGDVAAKRLL</sequence>
<accession>A0ABU6K135</accession>
<dbReference type="RefSeq" id="WP_327598128.1">
    <property type="nucleotide sequence ID" value="NZ_JAYXHS010000001.1"/>
</dbReference>
<comment type="caution">
    <text evidence="1">The sequence shown here is derived from an EMBL/GenBank/DDBJ whole genome shotgun (WGS) entry which is preliminary data.</text>
</comment>
<dbReference type="Gene3D" id="3.50.50.60">
    <property type="entry name" value="FAD/NAD(P)-binding domain"/>
    <property type="match status" value="1"/>
</dbReference>
<evidence type="ECO:0000313" key="2">
    <source>
        <dbReference type="Proteomes" id="UP001331561"/>
    </source>
</evidence>
<organism evidence="1 2">
    <name type="scientific">Uliginosibacterium silvisoli</name>
    <dbReference type="NCBI Taxonomy" id="3114758"/>
    <lineage>
        <taxon>Bacteria</taxon>
        <taxon>Pseudomonadati</taxon>
        <taxon>Pseudomonadota</taxon>
        <taxon>Betaproteobacteria</taxon>
        <taxon>Rhodocyclales</taxon>
        <taxon>Zoogloeaceae</taxon>
        <taxon>Uliginosibacterium</taxon>
    </lineage>
</organism>
<dbReference type="InterPro" id="IPR036188">
    <property type="entry name" value="FAD/NAD-bd_sf"/>
</dbReference>
<gene>
    <name evidence="1" type="ORF">VVD49_05490</name>
</gene>